<comment type="caution">
    <text evidence="1">The sequence shown here is derived from an EMBL/GenBank/DDBJ whole genome shotgun (WGS) entry which is preliminary data.</text>
</comment>
<organism evidence="1 2">
    <name type="scientific">Brachionus plicatilis</name>
    <name type="common">Marine rotifer</name>
    <name type="synonym">Brachionus muelleri</name>
    <dbReference type="NCBI Taxonomy" id="10195"/>
    <lineage>
        <taxon>Eukaryota</taxon>
        <taxon>Metazoa</taxon>
        <taxon>Spiralia</taxon>
        <taxon>Gnathifera</taxon>
        <taxon>Rotifera</taxon>
        <taxon>Eurotatoria</taxon>
        <taxon>Monogononta</taxon>
        <taxon>Pseudotrocha</taxon>
        <taxon>Ploima</taxon>
        <taxon>Brachionidae</taxon>
        <taxon>Brachionus</taxon>
    </lineage>
</organism>
<gene>
    <name evidence="1" type="ORF">BpHYR1_031877</name>
</gene>
<reference evidence="1 2" key="1">
    <citation type="journal article" date="2018" name="Sci. Rep.">
        <title>Genomic signatures of local adaptation to the degree of environmental predictability in rotifers.</title>
        <authorList>
            <person name="Franch-Gras L."/>
            <person name="Hahn C."/>
            <person name="Garcia-Roger E.M."/>
            <person name="Carmona M.J."/>
            <person name="Serra M."/>
            <person name="Gomez A."/>
        </authorList>
    </citation>
    <scope>NUCLEOTIDE SEQUENCE [LARGE SCALE GENOMIC DNA]</scope>
    <source>
        <strain evidence="1">HYR1</strain>
    </source>
</reference>
<accession>A0A3M7QUS1</accession>
<name>A0A3M7QUS1_BRAPC</name>
<sequence length="123" mass="14370">EVKLSQVCYDEDLLPHDDTETLNDQDDFTFAEDSESLFTDQSIISSICESSLTLNENTNIDQDSYGFESFNSSQSNSVNFFKNFCFKINCGTSQFLIKLWIRKVWKCGEYLFYYFESTKFSEL</sequence>
<proteinExistence type="predicted"/>
<keyword evidence="2" id="KW-1185">Reference proteome</keyword>
<dbReference type="EMBL" id="REGN01005047">
    <property type="protein sequence ID" value="RNA15096.1"/>
    <property type="molecule type" value="Genomic_DNA"/>
</dbReference>
<protein>
    <submittedName>
        <fullName evidence="1">Uncharacterized protein</fullName>
    </submittedName>
</protein>
<dbReference type="Proteomes" id="UP000276133">
    <property type="component" value="Unassembled WGS sequence"/>
</dbReference>
<feature type="non-terminal residue" evidence="1">
    <location>
        <position position="1"/>
    </location>
</feature>
<dbReference type="AlphaFoldDB" id="A0A3M7QUS1"/>
<evidence type="ECO:0000313" key="2">
    <source>
        <dbReference type="Proteomes" id="UP000276133"/>
    </source>
</evidence>
<evidence type="ECO:0000313" key="1">
    <source>
        <dbReference type="EMBL" id="RNA15096.1"/>
    </source>
</evidence>